<dbReference type="OrthoDB" id="9969845at2"/>
<keyword evidence="2" id="KW-1185">Reference proteome</keyword>
<dbReference type="STRING" id="29557.MGALLINA_00190"/>
<dbReference type="Proteomes" id="UP000076983">
    <property type="component" value="Unassembled WGS sequence"/>
</dbReference>
<name>A0A168RQU1_9BACT</name>
<reference evidence="1 2" key="1">
    <citation type="submission" date="2016-03" db="EMBL/GenBank/DDBJ databases">
        <title>Genome sequence of Mycoplasma gallinarum strain Mgn_IPT.</title>
        <authorList>
            <person name="Yacoub E."/>
            <person name="Sirand-Pugnet P."/>
            <person name="Barre A."/>
            <person name="Maurier F."/>
            <person name="Blanchard A."/>
            <person name="Ben Abdelmoumen B.M."/>
        </authorList>
    </citation>
    <scope>NUCLEOTIDE SEQUENCE [LARGE SCALE GENOMIC DNA]</scope>
    <source>
        <strain evidence="1 2">Mgn_IPT</strain>
    </source>
</reference>
<comment type="caution">
    <text evidence="1">The sequence shown here is derived from an EMBL/GenBank/DDBJ whole genome shotgun (WGS) entry which is preliminary data.</text>
</comment>
<dbReference type="EMBL" id="LVLH01000009">
    <property type="protein sequence ID" value="OAB49201.1"/>
    <property type="molecule type" value="Genomic_DNA"/>
</dbReference>
<evidence type="ECO:0000313" key="1">
    <source>
        <dbReference type="EMBL" id="OAB49201.1"/>
    </source>
</evidence>
<proteinExistence type="predicted"/>
<dbReference type="PATRIC" id="fig|29557.3.peg.8"/>
<dbReference type="RefSeq" id="WP_063625790.1">
    <property type="nucleotide sequence ID" value="NZ_LVLH01000009.1"/>
</dbReference>
<evidence type="ECO:0000313" key="2">
    <source>
        <dbReference type="Proteomes" id="UP000076983"/>
    </source>
</evidence>
<gene>
    <name evidence="1" type="ORF">MGALLINA_00190</name>
</gene>
<dbReference type="PROSITE" id="PS51257">
    <property type="entry name" value="PROKAR_LIPOPROTEIN"/>
    <property type="match status" value="1"/>
</dbReference>
<dbReference type="AlphaFoldDB" id="A0A168RQU1"/>
<evidence type="ECO:0008006" key="3">
    <source>
        <dbReference type="Google" id="ProtNLM"/>
    </source>
</evidence>
<organism evidence="1 2">
    <name type="scientific">Mycoplasmopsis gallinarum</name>
    <dbReference type="NCBI Taxonomy" id="29557"/>
    <lineage>
        <taxon>Bacteria</taxon>
        <taxon>Bacillati</taxon>
        <taxon>Mycoplasmatota</taxon>
        <taxon>Mycoplasmoidales</taxon>
        <taxon>Metamycoplasmataceae</taxon>
        <taxon>Mycoplasmopsis</taxon>
    </lineage>
</organism>
<accession>A0A168RQU1</accession>
<sequence length="392" mass="44785">MKLFKKKIFFGFGLVATSTLPLTLISCGNGKGDTSNPSNPTDPNNPTKPVEKTFNVDYLFNVAKVSEISTISEKLAQYARKLKEFETSNSEFSKLRLNSQLRLWNFSYPNTPKSAILTRQEYTELIKPILDNNSPYFSVNWDLELPINFINAEEAKEFENNFQNFFNNFYVKEQWWKVEFKQLTDAARTGKFSNKLTLEAAQTGNKLAEYNAVVAKIKQFFADVANVELNDDIKIIEIDPDYSVNWGLTLKFQNANNIKTGNVKLDIKKANNSWTDQEIETKNANNQFTKKIVNKVNELLASPTLMSLLKILQTQFIINFDETQINALANKILDSIQNYLFNFIAIPIPNFVINIIKNKINTVISPIVRSKLLTFNNSIKSKLVEIAKRNAN</sequence>
<protein>
    <recommendedName>
        <fullName evidence="3">Lipoprotein</fullName>
    </recommendedName>
</protein>